<name>A0A3N9WP57_9ACTN</name>
<sequence length="103" mass="11321">MPTVVHPALIIAVPLLAGALLVVFRLHLGGLRHAYREVEAAIRSALQLPPALGSVSAIRCPRCCRWVKPRRFDLRRMSCRSCVSTLGRGRGRGRRGQGGDLRL</sequence>
<evidence type="ECO:0000256" key="1">
    <source>
        <dbReference type="SAM" id="Phobius"/>
    </source>
</evidence>
<keyword evidence="3" id="KW-1185">Reference proteome</keyword>
<gene>
    <name evidence="2" type="ORF">DLJ59_14275</name>
</gene>
<organism evidence="2 3">
    <name type="scientific">Micromonospora inaquosa</name>
    <dbReference type="NCBI Taxonomy" id="2203716"/>
    <lineage>
        <taxon>Bacteria</taxon>
        <taxon>Bacillati</taxon>
        <taxon>Actinomycetota</taxon>
        <taxon>Actinomycetes</taxon>
        <taxon>Micromonosporales</taxon>
        <taxon>Micromonosporaceae</taxon>
        <taxon>Micromonospora</taxon>
    </lineage>
</organism>
<keyword evidence="1" id="KW-0812">Transmembrane</keyword>
<keyword evidence="1" id="KW-0472">Membrane</keyword>
<dbReference type="AlphaFoldDB" id="A0A3N9WP57"/>
<dbReference type="OrthoDB" id="3401049at2"/>
<accession>A0A3N9WP57</accession>
<keyword evidence="1" id="KW-1133">Transmembrane helix</keyword>
<comment type="caution">
    <text evidence="2">The sequence shown here is derived from an EMBL/GenBank/DDBJ whole genome shotgun (WGS) entry which is preliminary data.</text>
</comment>
<reference evidence="2 3" key="1">
    <citation type="submission" date="2018-05" db="EMBL/GenBank/DDBJ databases">
        <title>Micromonospora from Atacama Desert.</title>
        <authorList>
            <person name="Carro L."/>
            <person name="Goodfellow M."/>
            <person name="Klenk H.-P."/>
        </authorList>
    </citation>
    <scope>NUCLEOTIDE SEQUENCE [LARGE SCALE GENOMIC DNA]</scope>
    <source>
        <strain evidence="2 3">LB39</strain>
    </source>
</reference>
<evidence type="ECO:0000313" key="2">
    <source>
        <dbReference type="EMBL" id="RQX02755.1"/>
    </source>
</evidence>
<dbReference type="EMBL" id="QGSZ01000201">
    <property type="protein sequence ID" value="RQX02755.1"/>
    <property type="molecule type" value="Genomic_DNA"/>
</dbReference>
<proteinExistence type="predicted"/>
<dbReference type="Proteomes" id="UP000282312">
    <property type="component" value="Unassembled WGS sequence"/>
</dbReference>
<feature type="transmembrane region" description="Helical" evidence="1">
    <location>
        <begin position="6"/>
        <end position="26"/>
    </location>
</feature>
<evidence type="ECO:0000313" key="3">
    <source>
        <dbReference type="Proteomes" id="UP000282312"/>
    </source>
</evidence>
<protein>
    <submittedName>
        <fullName evidence="2">Uncharacterized protein</fullName>
    </submittedName>
</protein>